<protein>
    <submittedName>
        <fullName evidence="1">Uncharacterized protein</fullName>
    </submittedName>
</protein>
<accession>A0A1V9FNX6</accession>
<comment type="caution">
    <text evidence="1">The sequence shown here is derived from an EMBL/GenBank/DDBJ whole genome shotgun (WGS) entry which is preliminary data.</text>
</comment>
<keyword evidence="2" id="KW-1185">Reference proteome</keyword>
<evidence type="ECO:0000313" key="1">
    <source>
        <dbReference type="EMBL" id="OQP60042.1"/>
    </source>
</evidence>
<dbReference type="EMBL" id="LVYD01000068">
    <property type="protein sequence ID" value="OQP60042.1"/>
    <property type="molecule type" value="Genomic_DNA"/>
</dbReference>
<name>A0A1V9FNX6_9BACT</name>
<dbReference type="AlphaFoldDB" id="A0A1V9FNX6"/>
<organism evidence="1 2">
    <name type="scientific">Niastella vici</name>
    <dbReference type="NCBI Taxonomy" id="1703345"/>
    <lineage>
        <taxon>Bacteria</taxon>
        <taxon>Pseudomonadati</taxon>
        <taxon>Bacteroidota</taxon>
        <taxon>Chitinophagia</taxon>
        <taxon>Chitinophagales</taxon>
        <taxon>Chitinophagaceae</taxon>
        <taxon>Niastella</taxon>
    </lineage>
</organism>
<gene>
    <name evidence="1" type="ORF">A3860_35315</name>
</gene>
<dbReference type="STRING" id="1703345.A3860_35315"/>
<reference evidence="1 2" key="1">
    <citation type="submission" date="2016-03" db="EMBL/GenBank/DDBJ databases">
        <title>Niastella vici sp. nov., isolated from farmland soil.</title>
        <authorList>
            <person name="Chen L."/>
            <person name="Wang D."/>
            <person name="Yang S."/>
            <person name="Wang G."/>
        </authorList>
    </citation>
    <scope>NUCLEOTIDE SEQUENCE [LARGE SCALE GENOMIC DNA]</scope>
    <source>
        <strain evidence="1 2">DJ57</strain>
    </source>
</reference>
<evidence type="ECO:0000313" key="2">
    <source>
        <dbReference type="Proteomes" id="UP000192796"/>
    </source>
</evidence>
<proteinExistence type="predicted"/>
<dbReference type="Proteomes" id="UP000192796">
    <property type="component" value="Unassembled WGS sequence"/>
</dbReference>
<sequence length="224" mass="26111">MKLSGVAISLADERNAIFFYIVYCKIKLAMKTKILIYKNGHFYDNPNGQRIELQEGAQIRIEAEENCFIEAQPAGTWPVEQKDSKQKSTEIANDSKIEKSEKILSRGSFLYFKIPHSNKKYEFKVELLEDLYMVKKKNRKKSDSVLYDCTCVTKEEITNNLEFFEEVFAKSLNELHKNTFVHFFGNDGNPACNAIDRFYEKPGEEGLSLRRYRKRNNSEPNLFT</sequence>